<dbReference type="UniPathway" id="UPA00050">
    <property type="reaction ID" value="UER00461"/>
</dbReference>
<dbReference type="GO" id="GO:0009090">
    <property type="term" value="P:homoserine biosynthetic process"/>
    <property type="evidence" value="ECO:0007669"/>
    <property type="project" value="TreeGrafter"/>
</dbReference>
<evidence type="ECO:0000256" key="10">
    <source>
        <dbReference type="RuleBase" id="RU004249"/>
    </source>
</evidence>
<sequence>MKVLKFGGTSVGSAQRMREVAELIHAPHLQRRIVVLSAMSGTTNALVEIAGLLHTGNVAGATANVEALRQRYHAVAEELLPDAAVAAEAIEHLDQRFQAILDLTSAPFSANGERVILAQGELLSTLLVHRYVTRILGRPAVLLPALDFMRLDADDEPDAAYIREHLAATLAPYAAEQLFITQGYICRSAQGQIDNLKRGGSDYSASLIGAAADAEEIQIWTDIDGLHNNDPRVVQGTYPIRELSFDEAAELAYFGAKILHPSSVLPARQHGIPVRLLNTMQPDAPGTLISAKTGAEAIKAVAAKDGITAINVKSSRMLLAHGFLRTIFEVFERYRTSIDMITTSEVAVSLTIDDASRLPMILDELQRFANVEVDENQTIICLVGNLEQDAHGAANQAFAALKDIAVRMISYGGSPNNISILVHNNDKTRALQALNAGLFQR</sequence>
<feature type="binding site" evidence="8">
    <location>
        <begin position="221"/>
        <end position="222"/>
    </location>
    <ligand>
        <name>ATP</name>
        <dbReference type="ChEBI" id="CHEBI:30616"/>
    </ligand>
</feature>
<name>A0A4Z0MSU3_9BACT</name>
<gene>
    <name evidence="13" type="ORF">EU557_01655</name>
</gene>
<evidence type="ECO:0000256" key="6">
    <source>
        <dbReference type="ARBA" id="ARBA00022840"/>
    </source>
</evidence>
<dbReference type="GO" id="GO:0004072">
    <property type="term" value="F:aspartate kinase activity"/>
    <property type="evidence" value="ECO:0007669"/>
    <property type="project" value="UniProtKB-EC"/>
</dbReference>
<dbReference type="GO" id="GO:0009089">
    <property type="term" value="P:lysine biosynthetic process via diaminopimelate"/>
    <property type="evidence" value="ECO:0007669"/>
    <property type="project" value="UniProtKB-UniPathway"/>
</dbReference>
<accession>A0A4Z0MSU3</accession>
<evidence type="ECO:0000259" key="12">
    <source>
        <dbReference type="Pfam" id="PF22468"/>
    </source>
</evidence>
<dbReference type="PROSITE" id="PS00324">
    <property type="entry name" value="ASPARTOKINASE"/>
    <property type="match status" value="1"/>
</dbReference>
<evidence type="ECO:0000259" key="11">
    <source>
        <dbReference type="Pfam" id="PF00696"/>
    </source>
</evidence>
<dbReference type="InterPro" id="IPR018042">
    <property type="entry name" value="Aspartate_kinase_CS"/>
</dbReference>
<dbReference type="InterPro" id="IPR001048">
    <property type="entry name" value="Asp/Glu/Uridylate_kinase"/>
</dbReference>
<comment type="similarity">
    <text evidence="2 9">Belongs to the aspartokinase family.</text>
</comment>
<evidence type="ECO:0000256" key="5">
    <source>
        <dbReference type="ARBA" id="ARBA00022777"/>
    </source>
</evidence>
<dbReference type="InterPro" id="IPR045865">
    <property type="entry name" value="ACT-like_dom_sf"/>
</dbReference>
<dbReference type="AlphaFoldDB" id="A0A4Z0MSU3"/>
<feature type="domain" description="Aspartokinase ACT" evidence="12">
    <location>
        <begin position="380"/>
        <end position="436"/>
    </location>
</feature>
<evidence type="ECO:0000256" key="2">
    <source>
        <dbReference type="ARBA" id="ARBA00010122"/>
    </source>
</evidence>
<comment type="pathway">
    <text evidence="10">Amino-acid biosynthesis; L-methionine biosynthesis via de novo pathway; L-homoserine from L-aspartate: step 1/3.</text>
</comment>
<keyword evidence="6 8" id="KW-0067">ATP-binding</keyword>
<dbReference type="EMBL" id="SRKZ01000001">
    <property type="protein sequence ID" value="TGD82519.1"/>
    <property type="molecule type" value="Genomic_DNA"/>
</dbReference>
<comment type="catalytic activity">
    <reaction evidence="7 9">
        <text>L-aspartate + ATP = 4-phospho-L-aspartate + ADP</text>
        <dbReference type="Rhea" id="RHEA:23776"/>
        <dbReference type="ChEBI" id="CHEBI:29991"/>
        <dbReference type="ChEBI" id="CHEBI:30616"/>
        <dbReference type="ChEBI" id="CHEBI:57535"/>
        <dbReference type="ChEBI" id="CHEBI:456216"/>
        <dbReference type="EC" id="2.7.2.4"/>
    </reaction>
</comment>
<feature type="binding site" evidence="8">
    <location>
        <begin position="5"/>
        <end position="8"/>
    </location>
    <ligand>
        <name>ATP</name>
        <dbReference type="ChEBI" id="CHEBI:30616"/>
    </ligand>
</feature>
<dbReference type="Gene3D" id="3.30.70.260">
    <property type="match status" value="2"/>
</dbReference>
<dbReference type="InterPro" id="IPR054352">
    <property type="entry name" value="ACT_Aspartokinase"/>
</dbReference>
<dbReference type="EC" id="2.7.2.4" evidence="9"/>
<dbReference type="Gene3D" id="1.20.120.1320">
    <property type="entry name" value="Aspartokinase, catalytic domain"/>
    <property type="match status" value="1"/>
</dbReference>
<dbReference type="UniPathway" id="UPA00051">
    <property type="reaction ID" value="UER00462"/>
</dbReference>
<protein>
    <recommendedName>
        <fullName evidence="9">Aspartokinase</fullName>
        <ecNumber evidence="9">2.7.2.4</ecNumber>
    </recommendedName>
</protein>
<feature type="domain" description="Aspartate/glutamate/uridylate kinase" evidence="11">
    <location>
        <begin position="2"/>
        <end position="278"/>
    </location>
</feature>
<dbReference type="InterPro" id="IPR042199">
    <property type="entry name" value="AsparK_Bifunc_asparK/hSer_DH"/>
</dbReference>
<keyword evidence="14" id="KW-1185">Reference proteome</keyword>
<dbReference type="Pfam" id="PF22468">
    <property type="entry name" value="ACT_9"/>
    <property type="match status" value="1"/>
</dbReference>
<keyword evidence="3 9" id="KW-0808">Transferase</keyword>
<dbReference type="Proteomes" id="UP000298284">
    <property type="component" value="Unassembled WGS sequence"/>
</dbReference>
<dbReference type="InterPro" id="IPR036393">
    <property type="entry name" value="AceGlu_kinase-like_sf"/>
</dbReference>
<dbReference type="SUPFAM" id="SSF53633">
    <property type="entry name" value="Carbamate kinase-like"/>
    <property type="match status" value="1"/>
</dbReference>
<dbReference type="PIRSF" id="PIRSF000726">
    <property type="entry name" value="Asp_kin"/>
    <property type="match status" value="1"/>
</dbReference>
<evidence type="ECO:0000256" key="3">
    <source>
        <dbReference type="ARBA" id="ARBA00022679"/>
    </source>
</evidence>
<dbReference type="GO" id="GO:0005524">
    <property type="term" value="F:ATP binding"/>
    <property type="evidence" value="ECO:0007669"/>
    <property type="project" value="UniProtKB-KW"/>
</dbReference>
<reference evidence="13 14" key="1">
    <citation type="submission" date="2019-04" db="EMBL/GenBank/DDBJ databases">
        <authorList>
            <person name="Feng G."/>
            <person name="Zhang J."/>
            <person name="Zhu H."/>
        </authorList>
    </citation>
    <scope>NUCLEOTIDE SEQUENCE [LARGE SCALE GENOMIC DNA]</scope>
    <source>
        <strain evidence="13 14">JCM 19491</strain>
    </source>
</reference>
<evidence type="ECO:0000256" key="8">
    <source>
        <dbReference type="PIRSR" id="PIRSR000726-1"/>
    </source>
</evidence>
<dbReference type="InterPro" id="IPR001341">
    <property type="entry name" value="Asp_kinase"/>
</dbReference>
<feature type="binding site" evidence="8">
    <location>
        <position position="121"/>
    </location>
    <ligand>
        <name>substrate</name>
    </ligand>
</feature>
<dbReference type="CDD" id="cd04912">
    <property type="entry name" value="ACT_AKiii-LysC-EC-like_1"/>
    <property type="match status" value="1"/>
</dbReference>
<dbReference type="GO" id="GO:0005829">
    <property type="term" value="C:cytosol"/>
    <property type="evidence" value="ECO:0007669"/>
    <property type="project" value="TreeGrafter"/>
</dbReference>
<dbReference type="PANTHER" id="PTHR21499">
    <property type="entry name" value="ASPARTATE KINASE"/>
    <property type="match status" value="1"/>
</dbReference>
<keyword evidence="10" id="KW-0028">Amino-acid biosynthesis</keyword>
<dbReference type="SUPFAM" id="SSF55021">
    <property type="entry name" value="ACT-like"/>
    <property type="match status" value="2"/>
</dbReference>
<evidence type="ECO:0000256" key="4">
    <source>
        <dbReference type="ARBA" id="ARBA00022741"/>
    </source>
</evidence>
<dbReference type="InterPro" id="IPR005260">
    <property type="entry name" value="Asp_kin_monofn"/>
</dbReference>
<dbReference type="CDD" id="cd04243">
    <property type="entry name" value="AAK_AK-HSDH-like"/>
    <property type="match status" value="1"/>
</dbReference>
<dbReference type="Pfam" id="PF00696">
    <property type="entry name" value="AA_kinase"/>
    <property type="match status" value="1"/>
</dbReference>
<comment type="caution">
    <text evidence="13">The sequence shown here is derived from an EMBL/GenBank/DDBJ whole genome shotgun (WGS) entry which is preliminary data.</text>
</comment>
<keyword evidence="5 9" id="KW-0418">Kinase</keyword>
<dbReference type="PANTHER" id="PTHR21499:SF59">
    <property type="entry name" value="ASPARTOKINASE"/>
    <property type="match status" value="1"/>
</dbReference>
<dbReference type="RefSeq" id="WP_135528681.1">
    <property type="nucleotide sequence ID" value="NZ_SRKZ01000001.1"/>
</dbReference>
<dbReference type="OrthoDB" id="9799110at2"/>
<feature type="binding site" evidence="8">
    <location>
        <position position="232"/>
    </location>
    <ligand>
        <name>ATP</name>
        <dbReference type="ChEBI" id="CHEBI:30616"/>
    </ligand>
</feature>
<comment type="pathway">
    <text evidence="1 10">Amino-acid biosynthesis; L-lysine biosynthesis via DAP pathway; (S)-tetrahydrodipicolinate from L-aspartate: step 1/4.</text>
</comment>
<keyword evidence="4 8" id="KW-0547">Nucleotide-binding</keyword>
<evidence type="ECO:0000313" key="13">
    <source>
        <dbReference type="EMBL" id="TGD82519.1"/>
    </source>
</evidence>
<evidence type="ECO:0000256" key="1">
    <source>
        <dbReference type="ARBA" id="ARBA00004766"/>
    </source>
</evidence>
<organism evidence="13 14">
    <name type="scientific">Hymenobacter wooponensis</name>
    <dbReference type="NCBI Taxonomy" id="1525360"/>
    <lineage>
        <taxon>Bacteria</taxon>
        <taxon>Pseudomonadati</taxon>
        <taxon>Bacteroidota</taxon>
        <taxon>Cytophagia</taxon>
        <taxon>Cytophagales</taxon>
        <taxon>Hymenobacteraceae</taxon>
        <taxon>Hymenobacter</taxon>
    </lineage>
</organism>
<dbReference type="UniPathway" id="UPA00034">
    <property type="reaction ID" value="UER00015"/>
</dbReference>
<evidence type="ECO:0000256" key="9">
    <source>
        <dbReference type="RuleBase" id="RU003448"/>
    </source>
</evidence>
<evidence type="ECO:0000256" key="7">
    <source>
        <dbReference type="ARBA" id="ARBA00047872"/>
    </source>
</evidence>
<dbReference type="GO" id="GO:0009088">
    <property type="term" value="P:threonine biosynthetic process"/>
    <property type="evidence" value="ECO:0007669"/>
    <property type="project" value="UniProtKB-UniPathway"/>
</dbReference>
<feature type="binding site" evidence="8">
    <location>
        <position position="43"/>
    </location>
    <ligand>
        <name>substrate</name>
    </ligand>
</feature>
<comment type="pathway">
    <text evidence="10">Amino-acid biosynthesis; L-threonine biosynthesis; L-threonine from L-aspartate: step 1/5.</text>
</comment>
<proteinExistence type="inferred from homology"/>
<dbReference type="NCBIfam" id="TIGR00657">
    <property type="entry name" value="asp_kinases"/>
    <property type="match status" value="1"/>
</dbReference>
<evidence type="ECO:0000313" key="14">
    <source>
        <dbReference type="Proteomes" id="UP000298284"/>
    </source>
</evidence>
<dbReference type="Gene3D" id="3.40.1160.10">
    <property type="entry name" value="Acetylglutamate kinase-like"/>
    <property type="match status" value="1"/>
</dbReference>